<organism evidence="2 3">
    <name type="scientific">Hibiscus sabdariffa</name>
    <name type="common">roselle</name>
    <dbReference type="NCBI Taxonomy" id="183260"/>
    <lineage>
        <taxon>Eukaryota</taxon>
        <taxon>Viridiplantae</taxon>
        <taxon>Streptophyta</taxon>
        <taxon>Embryophyta</taxon>
        <taxon>Tracheophyta</taxon>
        <taxon>Spermatophyta</taxon>
        <taxon>Magnoliopsida</taxon>
        <taxon>eudicotyledons</taxon>
        <taxon>Gunneridae</taxon>
        <taxon>Pentapetalae</taxon>
        <taxon>rosids</taxon>
        <taxon>malvids</taxon>
        <taxon>Malvales</taxon>
        <taxon>Malvaceae</taxon>
        <taxon>Malvoideae</taxon>
        <taxon>Hibiscus</taxon>
    </lineage>
</organism>
<sequence>MFNAWWDERVRRERENKGSNGRRSTESELVGEVEKGKHVALSRVWEHQEVTVRAGGCGHCGQLMASAGEEAGLGESINKDGLQS</sequence>
<proteinExistence type="predicted"/>
<keyword evidence="3" id="KW-1185">Reference proteome</keyword>
<reference evidence="2 3" key="1">
    <citation type="journal article" date="2024" name="G3 (Bethesda)">
        <title>Genome assembly of Hibiscus sabdariffa L. provides insights into metabolisms of medicinal natural products.</title>
        <authorList>
            <person name="Kim T."/>
        </authorList>
    </citation>
    <scope>NUCLEOTIDE SEQUENCE [LARGE SCALE GENOMIC DNA]</scope>
    <source>
        <strain evidence="2">TK-2024</strain>
        <tissue evidence="2">Old leaves</tissue>
    </source>
</reference>
<dbReference type="Proteomes" id="UP001396334">
    <property type="component" value="Unassembled WGS sequence"/>
</dbReference>
<gene>
    <name evidence="2" type="ORF">V6N11_083489</name>
</gene>
<protein>
    <submittedName>
        <fullName evidence="2">Uncharacterized protein</fullName>
    </submittedName>
</protein>
<comment type="caution">
    <text evidence="2">The sequence shown here is derived from an EMBL/GenBank/DDBJ whole genome shotgun (WGS) entry which is preliminary data.</text>
</comment>
<evidence type="ECO:0000313" key="3">
    <source>
        <dbReference type="Proteomes" id="UP001396334"/>
    </source>
</evidence>
<feature type="region of interest" description="Disordered" evidence="1">
    <location>
        <begin position="12"/>
        <end position="31"/>
    </location>
</feature>
<accession>A0ABR2QM06</accession>
<evidence type="ECO:0000256" key="1">
    <source>
        <dbReference type="SAM" id="MobiDB-lite"/>
    </source>
</evidence>
<evidence type="ECO:0000313" key="2">
    <source>
        <dbReference type="EMBL" id="KAK9001712.1"/>
    </source>
</evidence>
<name>A0ABR2QM06_9ROSI</name>
<dbReference type="EMBL" id="JBBPBN010000036">
    <property type="protein sequence ID" value="KAK9001712.1"/>
    <property type="molecule type" value="Genomic_DNA"/>
</dbReference>